<feature type="coiled-coil region" evidence="3">
    <location>
        <begin position="125"/>
        <end position="182"/>
    </location>
</feature>
<gene>
    <name evidence="7" type="ORF">RYX45_05370</name>
</gene>
<dbReference type="Gene3D" id="2.40.50.100">
    <property type="match status" value="1"/>
</dbReference>
<dbReference type="PANTHER" id="PTHR32347">
    <property type="entry name" value="EFFLUX SYSTEM COMPONENT YKNX-RELATED"/>
    <property type="match status" value="1"/>
</dbReference>
<dbReference type="Gene3D" id="2.40.420.20">
    <property type="match status" value="1"/>
</dbReference>
<dbReference type="InterPro" id="IPR058638">
    <property type="entry name" value="HH_YknX-like"/>
</dbReference>
<evidence type="ECO:0000259" key="4">
    <source>
        <dbReference type="Pfam" id="PF25982"/>
    </source>
</evidence>
<evidence type="ECO:0000256" key="1">
    <source>
        <dbReference type="ARBA" id="ARBA00004196"/>
    </source>
</evidence>
<keyword evidence="2 3" id="KW-0175">Coiled coil</keyword>
<dbReference type="GO" id="GO:0030313">
    <property type="term" value="C:cell envelope"/>
    <property type="evidence" value="ECO:0007669"/>
    <property type="project" value="UniProtKB-SubCell"/>
</dbReference>
<evidence type="ECO:0000256" key="2">
    <source>
        <dbReference type="ARBA" id="ARBA00023054"/>
    </source>
</evidence>
<dbReference type="PANTHER" id="PTHR32347:SF14">
    <property type="entry name" value="EFFLUX SYSTEM COMPONENT YKNX-RELATED"/>
    <property type="match status" value="1"/>
</dbReference>
<evidence type="ECO:0000256" key="3">
    <source>
        <dbReference type="SAM" id="Coils"/>
    </source>
</evidence>
<accession>A0AAJ2NKR6</accession>
<proteinExistence type="predicted"/>
<organism evidence="7 8">
    <name type="scientific">Alkalihalophilus pseudofirmus</name>
    <name type="common">Bacillus pseudofirmus</name>
    <dbReference type="NCBI Taxonomy" id="79885"/>
    <lineage>
        <taxon>Bacteria</taxon>
        <taxon>Bacillati</taxon>
        <taxon>Bacillota</taxon>
        <taxon>Bacilli</taxon>
        <taxon>Bacillales</taxon>
        <taxon>Bacillaceae</taxon>
        <taxon>Alkalihalophilus</taxon>
    </lineage>
</organism>
<dbReference type="Proteomes" id="UP001285636">
    <property type="component" value="Unassembled WGS sequence"/>
</dbReference>
<dbReference type="RefSeq" id="WP_323466063.1">
    <property type="nucleotide sequence ID" value="NZ_JAWJAY010000001.1"/>
</dbReference>
<dbReference type="Gene3D" id="1.10.287.470">
    <property type="entry name" value="Helix hairpin bin"/>
    <property type="match status" value="1"/>
</dbReference>
<evidence type="ECO:0000313" key="7">
    <source>
        <dbReference type="EMBL" id="MDV2884599.1"/>
    </source>
</evidence>
<dbReference type="InterPro" id="IPR058636">
    <property type="entry name" value="Beta-barrel_YknX"/>
</dbReference>
<dbReference type="Pfam" id="PF25984">
    <property type="entry name" value="BSH_YknX"/>
    <property type="match status" value="1"/>
</dbReference>
<sequence length="400" mass="45156">MRKKTKLIVGICALSVSLTAGIGGGLYFSTDREVNAMLDEPWVEQVANMTFYDDYSSSAFSGKVEPEKHEKIYYEAEKGKIEEIFVKEGDLIDEGTELFVYEPLDSSTLELEQLKMQLEMSYLQINQTDKKKKKIEKSLKETQDKEEKELIQEELDQISFDLRMSNLEAAQLQKQIVNMEEEENSTTVVSNSQGIVQSVNEDVMNGASMEQAPGPFIQIVSTGSYLVKSQINEFLLDSIDVDQMVKITKKAGGEEEWLGKIIEIGKLPVGNDQGDPMMDYYGESNPQSSNYPFTVLIEEHDGLEIGFHVNVEPVSEDSSSEADAIRVMRDFVVFEDDAPYVWLVNEEEEATKQVVETGAEFEEDYTIEIVSGISLDDYLVYPDPSVTEGKKVTIYHDSFE</sequence>
<dbReference type="InterPro" id="IPR058639">
    <property type="entry name" value="BSH_YknX-like"/>
</dbReference>
<reference evidence="7" key="1">
    <citation type="submission" date="2023-10" db="EMBL/GenBank/DDBJ databases">
        <title>Screening of Alkalihalophilus pseudofirmusBZ-TG-HK211 and Its Alleviation of Salt Stress on Rapeseed Growth.</title>
        <authorList>
            <person name="Zhao B."/>
            <person name="Guo T."/>
        </authorList>
    </citation>
    <scope>NUCLEOTIDE SEQUENCE</scope>
    <source>
        <strain evidence="7">BZ-TG-HK211</strain>
    </source>
</reference>
<feature type="domain" description="YknX-like beta-barrel" evidence="6">
    <location>
        <begin position="226"/>
        <end position="312"/>
    </location>
</feature>
<evidence type="ECO:0000313" key="8">
    <source>
        <dbReference type="Proteomes" id="UP001285636"/>
    </source>
</evidence>
<dbReference type="Pfam" id="PF25982">
    <property type="entry name" value="HH_YknX"/>
    <property type="match status" value="1"/>
</dbReference>
<dbReference type="AlphaFoldDB" id="A0AAJ2NKR6"/>
<evidence type="ECO:0000259" key="6">
    <source>
        <dbReference type="Pfam" id="PF25990"/>
    </source>
</evidence>
<dbReference type="InterPro" id="IPR050465">
    <property type="entry name" value="UPF0194_transport"/>
</dbReference>
<comment type="caution">
    <text evidence="7">The sequence shown here is derived from an EMBL/GenBank/DDBJ whole genome shotgun (WGS) entry which is preliminary data.</text>
</comment>
<evidence type="ECO:0000259" key="5">
    <source>
        <dbReference type="Pfam" id="PF25984"/>
    </source>
</evidence>
<name>A0AAJ2NKR6_ALKPS</name>
<feature type="domain" description="YknX-like barrel-sandwich hybrid" evidence="5">
    <location>
        <begin position="70"/>
        <end position="220"/>
    </location>
</feature>
<feature type="domain" description="YknX-like alpha-helical hairpin" evidence="4">
    <location>
        <begin position="107"/>
        <end position="184"/>
    </location>
</feature>
<protein>
    <submittedName>
        <fullName evidence="7">Efflux RND transporter periplasmic adaptor subunit</fullName>
    </submittedName>
</protein>
<dbReference type="Pfam" id="PF25990">
    <property type="entry name" value="Beta-barrel_YknX"/>
    <property type="match status" value="1"/>
</dbReference>
<comment type="subcellular location">
    <subcellularLocation>
        <location evidence="1">Cell envelope</location>
    </subcellularLocation>
</comment>
<dbReference type="EMBL" id="JAWJAY010000001">
    <property type="protein sequence ID" value="MDV2884599.1"/>
    <property type="molecule type" value="Genomic_DNA"/>
</dbReference>